<gene>
    <name evidence="1" type="ORF">UFOPK3662_02507</name>
</gene>
<accession>A0A6J7K8T3</accession>
<evidence type="ECO:0000313" key="1">
    <source>
        <dbReference type="EMBL" id="CAB4950554.1"/>
    </source>
</evidence>
<dbReference type="EMBL" id="CAFBMW010000022">
    <property type="protein sequence ID" value="CAB4950554.1"/>
    <property type="molecule type" value="Genomic_DNA"/>
</dbReference>
<sequence length="137" mass="14768">MGAWDNGPFDNDDAADFAGDISETADAHRIAAQLEEALTAVTNADGYVEAPDMNEALAAAAIVAVLMNPEMPVPSSLDQSWIESARVAPPTHLRGAATHLFARALQPEDNEWYELWAEADLVDEVRDRMTPYASALA</sequence>
<dbReference type="InterPro" id="IPR025355">
    <property type="entry name" value="DUF4259"/>
</dbReference>
<dbReference type="Pfam" id="PF14078">
    <property type="entry name" value="DUF4259"/>
    <property type="match status" value="1"/>
</dbReference>
<name>A0A6J7K8T3_9ZZZZ</name>
<protein>
    <submittedName>
        <fullName evidence="1">Unannotated protein</fullName>
    </submittedName>
</protein>
<organism evidence="1">
    <name type="scientific">freshwater metagenome</name>
    <dbReference type="NCBI Taxonomy" id="449393"/>
    <lineage>
        <taxon>unclassified sequences</taxon>
        <taxon>metagenomes</taxon>
        <taxon>ecological metagenomes</taxon>
    </lineage>
</organism>
<proteinExistence type="predicted"/>
<dbReference type="AlphaFoldDB" id="A0A6J7K8T3"/>
<reference evidence="1" key="1">
    <citation type="submission" date="2020-05" db="EMBL/GenBank/DDBJ databases">
        <authorList>
            <person name="Chiriac C."/>
            <person name="Salcher M."/>
            <person name="Ghai R."/>
            <person name="Kavagutti S V."/>
        </authorList>
    </citation>
    <scope>NUCLEOTIDE SEQUENCE</scope>
</reference>